<evidence type="ECO:0000256" key="2">
    <source>
        <dbReference type="ARBA" id="ARBA00022598"/>
    </source>
</evidence>
<evidence type="ECO:0000313" key="7">
    <source>
        <dbReference type="Proteomes" id="UP000616885"/>
    </source>
</evidence>
<dbReference type="GO" id="GO:0005886">
    <property type="term" value="C:plasma membrane"/>
    <property type="evidence" value="ECO:0007669"/>
    <property type="project" value="TreeGrafter"/>
</dbReference>
<feature type="domain" description="AMP-dependent synthetase/ligase" evidence="5">
    <location>
        <begin position="2"/>
        <end position="129"/>
    </location>
</feature>
<gene>
    <name evidence="6" type="ORF">IM811_007185</name>
</gene>
<sequence>MREFKPTLMIGVPQVWETIKKGILAKLDAASPIARGIFWAAYGFKDFMIRNGLPGANMLDGVFSMVREQAGGALRITVSGASPVSDSTRHFLGMVLAPMIVGYGLTETTANGLLGCPLEYSPDFIGPVGALSRSSSCRCLSSGT</sequence>
<dbReference type="GO" id="GO:0005783">
    <property type="term" value="C:endoplasmic reticulum"/>
    <property type="evidence" value="ECO:0007669"/>
    <property type="project" value="TreeGrafter"/>
</dbReference>
<dbReference type="AlphaFoldDB" id="A0A8H7NHS0"/>
<keyword evidence="2" id="KW-0436">Ligase</keyword>
<evidence type="ECO:0000313" key="6">
    <source>
        <dbReference type="EMBL" id="KAF9756241.1"/>
    </source>
</evidence>
<dbReference type="Proteomes" id="UP000616885">
    <property type="component" value="Unassembled WGS sequence"/>
</dbReference>
<evidence type="ECO:0000256" key="1">
    <source>
        <dbReference type="ARBA" id="ARBA00006432"/>
    </source>
</evidence>
<organism evidence="6 7">
    <name type="scientific">Bionectria ochroleuca</name>
    <name type="common">Gliocladium roseum</name>
    <dbReference type="NCBI Taxonomy" id="29856"/>
    <lineage>
        <taxon>Eukaryota</taxon>
        <taxon>Fungi</taxon>
        <taxon>Dikarya</taxon>
        <taxon>Ascomycota</taxon>
        <taxon>Pezizomycotina</taxon>
        <taxon>Sordariomycetes</taxon>
        <taxon>Hypocreomycetidae</taxon>
        <taxon>Hypocreales</taxon>
        <taxon>Bionectriaceae</taxon>
        <taxon>Clonostachys</taxon>
    </lineage>
</organism>
<evidence type="ECO:0000259" key="5">
    <source>
        <dbReference type="Pfam" id="PF00501"/>
    </source>
</evidence>
<accession>A0A8H7NHS0</accession>
<dbReference type="Pfam" id="PF00501">
    <property type="entry name" value="AMP-binding"/>
    <property type="match status" value="1"/>
</dbReference>
<dbReference type="EMBL" id="JADCTT010000002">
    <property type="protein sequence ID" value="KAF9756241.1"/>
    <property type="molecule type" value="Genomic_DNA"/>
</dbReference>
<comment type="similarity">
    <text evidence="1">Belongs to the ATP-dependent AMP-binding enzyme family.</text>
</comment>
<dbReference type="Gene3D" id="3.40.50.12780">
    <property type="entry name" value="N-terminal domain of ligase-like"/>
    <property type="match status" value="1"/>
</dbReference>
<dbReference type="PANTHER" id="PTHR43272">
    <property type="entry name" value="LONG-CHAIN-FATTY-ACID--COA LIGASE"/>
    <property type="match status" value="1"/>
</dbReference>
<dbReference type="PANTHER" id="PTHR43272:SF83">
    <property type="entry name" value="ACYL-COA SYNTHETASE LONG-CHAIN, ISOFORM J"/>
    <property type="match status" value="1"/>
</dbReference>
<dbReference type="GO" id="GO:0004467">
    <property type="term" value="F:long-chain fatty acid-CoA ligase activity"/>
    <property type="evidence" value="ECO:0007669"/>
    <property type="project" value="TreeGrafter"/>
</dbReference>
<dbReference type="SUPFAM" id="SSF56801">
    <property type="entry name" value="Acetyl-CoA synthetase-like"/>
    <property type="match status" value="1"/>
</dbReference>
<dbReference type="InterPro" id="IPR042099">
    <property type="entry name" value="ANL_N_sf"/>
</dbReference>
<dbReference type="GO" id="GO:0005524">
    <property type="term" value="F:ATP binding"/>
    <property type="evidence" value="ECO:0007669"/>
    <property type="project" value="UniProtKB-KW"/>
</dbReference>
<dbReference type="GO" id="GO:0005811">
    <property type="term" value="C:lipid droplet"/>
    <property type="evidence" value="ECO:0007669"/>
    <property type="project" value="TreeGrafter"/>
</dbReference>
<keyword evidence="3" id="KW-0547">Nucleotide-binding</keyword>
<protein>
    <recommendedName>
        <fullName evidence="5">AMP-dependent synthetase/ligase domain-containing protein</fullName>
    </recommendedName>
</protein>
<evidence type="ECO:0000256" key="3">
    <source>
        <dbReference type="ARBA" id="ARBA00022741"/>
    </source>
</evidence>
<proteinExistence type="inferred from homology"/>
<dbReference type="GO" id="GO:0035336">
    <property type="term" value="P:long-chain fatty-acyl-CoA metabolic process"/>
    <property type="evidence" value="ECO:0007669"/>
    <property type="project" value="TreeGrafter"/>
</dbReference>
<reference evidence="6" key="1">
    <citation type="submission" date="2020-10" db="EMBL/GenBank/DDBJ databases">
        <title>High-Quality Genome Resource of Clonostachys rosea strain S41 by Oxford Nanopore Long-Read Sequencing.</title>
        <authorList>
            <person name="Wang H."/>
        </authorList>
    </citation>
    <scope>NUCLEOTIDE SEQUENCE</scope>
    <source>
        <strain evidence="6">S41</strain>
    </source>
</reference>
<keyword evidence="4" id="KW-0067">ATP-binding</keyword>
<name>A0A8H7NHS0_BIOOC</name>
<comment type="caution">
    <text evidence="6">The sequence shown here is derived from an EMBL/GenBank/DDBJ whole genome shotgun (WGS) entry which is preliminary data.</text>
</comment>
<dbReference type="InterPro" id="IPR000873">
    <property type="entry name" value="AMP-dep_synth/lig_dom"/>
</dbReference>
<evidence type="ECO:0000256" key="4">
    <source>
        <dbReference type="ARBA" id="ARBA00022840"/>
    </source>
</evidence>